<dbReference type="Proteomes" id="UP000009328">
    <property type="component" value="Unassembled WGS sequence"/>
</dbReference>
<name>K0KZG6_WICCF</name>
<dbReference type="HOGENOM" id="CLU_127832_0_0_1"/>
<comment type="caution">
    <text evidence="2">The sequence shown here is derived from an EMBL/GenBank/DDBJ whole genome shotgun (WGS) entry which is preliminary data.</text>
</comment>
<gene>
    <name evidence="2" type="ORF">BN7_6121</name>
</gene>
<keyword evidence="3" id="KW-1185">Reference proteome</keyword>
<dbReference type="InParanoid" id="K0KZG6"/>
<evidence type="ECO:0000313" key="3">
    <source>
        <dbReference type="Proteomes" id="UP000009328"/>
    </source>
</evidence>
<evidence type="ECO:0000256" key="1">
    <source>
        <dbReference type="SAM" id="SignalP"/>
    </source>
</evidence>
<dbReference type="AlphaFoldDB" id="K0KZG6"/>
<organism evidence="2 3">
    <name type="scientific">Wickerhamomyces ciferrii (strain ATCC 14091 / BCRC 22168 / CBS 111 / JCM 3599 / NBRC 0793 / NRRL Y-1031 F-60-10)</name>
    <name type="common">Yeast</name>
    <name type="synonym">Pichia ciferrii</name>
    <dbReference type="NCBI Taxonomy" id="1206466"/>
    <lineage>
        <taxon>Eukaryota</taxon>
        <taxon>Fungi</taxon>
        <taxon>Dikarya</taxon>
        <taxon>Ascomycota</taxon>
        <taxon>Saccharomycotina</taxon>
        <taxon>Saccharomycetes</taxon>
        <taxon>Phaffomycetales</taxon>
        <taxon>Wickerhamomycetaceae</taxon>
        <taxon>Wickerhamomyces</taxon>
    </lineage>
</organism>
<proteinExistence type="predicted"/>
<feature type="chain" id="PRO_5003836589" evidence="1">
    <location>
        <begin position="20"/>
        <end position="114"/>
    </location>
</feature>
<accession>K0KZG6</accession>
<sequence>MRLSTVIIVQGLLLSGIIASPIAAPEFSEDSTDISLAADSKQQYNLCFEQTKSENCYQHSVEACVKKHKENKDPDADAFCSFWCSEIKTVDDCKSLKKSLNYNPSFACDEQKYC</sequence>
<reference evidence="2 3" key="1">
    <citation type="journal article" date="2012" name="Eukaryot. Cell">
        <title>Draft genome sequence of Wickerhamomyces ciferrii NRRL Y-1031 F-60-10.</title>
        <authorList>
            <person name="Schneider J."/>
            <person name="Andrea H."/>
            <person name="Blom J."/>
            <person name="Jaenicke S."/>
            <person name="Ruckert C."/>
            <person name="Schorsch C."/>
            <person name="Szczepanowski R."/>
            <person name="Farwick M."/>
            <person name="Goesmann A."/>
            <person name="Puhler A."/>
            <person name="Schaffer S."/>
            <person name="Tauch A."/>
            <person name="Kohler T."/>
            <person name="Brinkrolf K."/>
        </authorList>
    </citation>
    <scope>NUCLEOTIDE SEQUENCE [LARGE SCALE GENOMIC DNA]</scope>
    <source>
        <strain evidence="3">ATCC 14091 / BCRC 22168 / CBS 111 / JCM 3599 / NBRC 0793 / NRRL Y-1031 F-60-10</strain>
    </source>
</reference>
<keyword evidence="1" id="KW-0732">Signal</keyword>
<evidence type="ECO:0000313" key="2">
    <source>
        <dbReference type="EMBL" id="CCH46528.1"/>
    </source>
</evidence>
<dbReference type="EMBL" id="CAIF01000252">
    <property type="protein sequence ID" value="CCH46528.1"/>
    <property type="molecule type" value="Genomic_DNA"/>
</dbReference>
<protein>
    <submittedName>
        <fullName evidence="2">Secreted protein</fullName>
    </submittedName>
</protein>
<feature type="signal peptide" evidence="1">
    <location>
        <begin position="1"/>
        <end position="19"/>
    </location>
</feature>